<dbReference type="GO" id="GO:0006384">
    <property type="term" value="P:transcription initiation at RNA polymerase III promoter"/>
    <property type="evidence" value="ECO:0007669"/>
    <property type="project" value="InterPro"/>
</dbReference>
<feature type="domain" description="Transcription factor IIIC subunit Tfc1/Sfc1 triple barrel" evidence="1">
    <location>
        <begin position="33"/>
        <end position="185"/>
    </location>
</feature>
<evidence type="ECO:0000313" key="3">
    <source>
        <dbReference type="Proteomes" id="UP000655225"/>
    </source>
</evidence>
<dbReference type="Gene3D" id="3.30.200.160">
    <property type="entry name" value="TFIIIC, subcomplex tauA, subunit Sfc1, barrel domain"/>
    <property type="match status" value="1"/>
</dbReference>
<accession>A0A834YQ84</accession>
<reference evidence="2 3" key="1">
    <citation type="submission" date="2020-04" db="EMBL/GenBank/DDBJ databases">
        <title>Plant Genome Project.</title>
        <authorList>
            <person name="Zhang R.-G."/>
        </authorList>
    </citation>
    <scope>NUCLEOTIDE SEQUENCE [LARGE SCALE GENOMIC DNA]</scope>
    <source>
        <strain evidence="2">YNK0</strain>
        <tissue evidence="2">Leaf</tissue>
    </source>
</reference>
<protein>
    <recommendedName>
        <fullName evidence="1">Transcription factor IIIC subunit Tfc1/Sfc1 triple barrel domain-containing protein</fullName>
    </recommendedName>
</protein>
<comment type="caution">
    <text evidence="2">The sequence shown here is derived from an EMBL/GenBank/DDBJ whole genome shotgun (WGS) entry which is preliminary data.</text>
</comment>
<organism evidence="2 3">
    <name type="scientific">Tetracentron sinense</name>
    <name type="common">Spur-leaf</name>
    <dbReference type="NCBI Taxonomy" id="13715"/>
    <lineage>
        <taxon>Eukaryota</taxon>
        <taxon>Viridiplantae</taxon>
        <taxon>Streptophyta</taxon>
        <taxon>Embryophyta</taxon>
        <taxon>Tracheophyta</taxon>
        <taxon>Spermatophyta</taxon>
        <taxon>Magnoliopsida</taxon>
        <taxon>Trochodendrales</taxon>
        <taxon>Trochodendraceae</taxon>
        <taxon>Tetracentron</taxon>
    </lineage>
</organism>
<name>A0A834YQ84_TETSI</name>
<dbReference type="AlphaFoldDB" id="A0A834YQ84"/>
<dbReference type="EMBL" id="JABCRI010000016">
    <property type="protein sequence ID" value="KAF8391825.1"/>
    <property type="molecule type" value="Genomic_DNA"/>
</dbReference>
<gene>
    <name evidence="2" type="ORF">HHK36_022163</name>
</gene>
<evidence type="ECO:0000259" key="1">
    <source>
        <dbReference type="Pfam" id="PF17682"/>
    </source>
</evidence>
<dbReference type="InterPro" id="IPR041499">
    <property type="entry name" value="Tfc1/Sfc1_N"/>
</dbReference>
<dbReference type="InterPro" id="IPR040454">
    <property type="entry name" value="TF_IIIC_Tfc1/Sfc1"/>
</dbReference>
<keyword evidence="3" id="KW-1185">Reference proteome</keyword>
<dbReference type="OrthoDB" id="5598268at2759"/>
<dbReference type="PANTHER" id="PTHR13230">
    <property type="entry name" value="GENERAL TRANSCRIPTION FACTOR IIIC, POLYPEPTIDE 5"/>
    <property type="match status" value="1"/>
</dbReference>
<evidence type="ECO:0000313" key="2">
    <source>
        <dbReference type="EMBL" id="KAF8391825.1"/>
    </source>
</evidence>
<dbReference type="Proteomes" id="UP000655225">
    <property type="component" value="Unassembled WGS sequence"/>
</dbReference>
<dbReference type="GO" id="GO:0000127">
    <property type="term" value="C:transcription factor TFIIIC complex"/>
    <property type="evidence" value="ECO:0007669"/>
    <property type="project" value="InterPro"/>
</dbReference>
<dbReference type="OMA" id="NICREDQ"/>
<dbReference type="GO" id="GO:0001003">
    <property type="term" value="F:RNA polymerase III type 2 promoter sequence-specific DNA binding"/>
    <property type="evidence" value="ECO:0007669"/>
    <property type="project" value="TreeGrafter"/>
</dbReference>
<dbReference type="InterPro" id="IPR042536">
    <property type="entry name" value="TFIIIC_tauA_Sfc1"/>
</dbReference>
<dbReference type="PANTHER" id="PTHR13230:SF5">
    <property type="entry name" value="GENERAL TRANSCRIPTION FACTOR 3C POLYPEPTIDE 5"/>
    <property type="match status" value="1"/>
</dbReference>
<dbReference type="Pfam" id="PF17682">
    <property type="entry name" value="Tau95_N"/>
    <property type="match status" value="1"/>
</dbReference>
<dbReference type="GO" id="GO:0001002">
    <property type="term" value="F:RNA polymerase III type 1 promoter sequence-specific DNA binding"/>
    <property type="evidence" value="ECO:0007669"/>
    <property type="project" value="TreeGrafter"/>
</dbReference>
<proteinExistence type="predicted"/>
<sequence length="248" mass="27423">MLEFSCPVTAATTMGFLKDGTVSGVLPDTEAFAVHYPGYPSSSSRAVETLGGPEAILKARSLQSNCLELHFRPEDPYSHPAFGELRPCNSLLLKISKNICREDQDSVISKSISKCASTDMSNSDPIPCYPESVEIGQQRNLHESGTPIANETQLHEEAVPTNLSADIVARVSEAYHFNGMVDYQHVLAVHADVARKKRHWTEMEPHFDKGGLMDIDQEDLMILVPPLFSPKDMPEKLVYDALAFSIYI</sequence>